<dbReference type="PROSITE" id="PS51257">
    <property type="entry name" value="PROKAR_LIPOPROTEIN"/>
    <property type="match status" value="1"/>
</dbReference>
<accession>A0A1T4PIY4</accession>
<reference evidence="5" key="1">
    <citation type="submission" date="2017-02" db="EMBL/GenBank/DDBJ databases">
        <authorList>
            <person name="Varghese N."/>
            <person name="Submissions S."/>
        </authorList>
    </citation>
    <scope>NUCLEOTIDE SEQUENCE [LARGE SCALE GENOMIC DNA]</scope>
    <source>
        <strain evidence="5">ATCC 51356</strain>
    </source>
</reference>
<keyword evidence="2 3" id="KW-0802">TPR repeat</keyword>
<dbReference type="Pfam" id="PF12895">
    <property type="entry name" value="ANAPC3"/>
    <property type="match status" value="1"/>
</dbReference>
<dbReference type="InterPro" id="IPR019734">
    <property type="entry name" value="TPR_rpt"/>
</dbReference>
<feature type="repeat" description="TPR" evidence="3">
    <location>
        <begin position="386"/>
        <end position="419"/>
    </location>
</feature>
<dbReference type="EMBL" id="FUXE01000017">
    <property type="protein sequence ID" value="SJZ91503.1"/>
    <property type="molecule type" value="Genomic_DNA"/>
</dbReference>
<dbReference type="Gene3D" id="1.25.40.10">
    <property type="entry name" value="Tetratricopeptide repeat domain"/>
    <property type="match status" value="2"/>
</dbReference>
<dbReference type="SUPFAM" id="SSF48452">
    <property type="entry name" value="TPR-like"/>
    <property type="match status" value="1"/>
</dbReference>
<proteinExistence type="predicted"/>
<dbReference type="OrthoDB" id="1465834at2"/>
<evidence type="ECO:0000256" key="3">
    <source>
        <dbReference type="PROSITE-ProRule" id="PRU00339"/>
    </source>
</evidence>
<evidence type="ECO:0000256" key="2">
    <source>
        <dbReference type="ARBA" id="ARBA00022803"/>
    </source>
</evidence>
<dbReference type="Proteomes" id="UP000190121">
    <property type="component" value="Unassembled WGS sequence"/>
</dbReference>
<dbReference type="PROSITE" id="PS50293">
    <property type="entry name" value="TPR_REGION"/>
    <property type="match status" value="1"/>
</dbReference>
<evidence type="ECO:0000313" key="5">
    <source>
        <dbReference type="Proteomes" id="UP000190121"/>
    </source>
</evidence>
<dbReference type="PROSITE" id="PS50005">
    <property type="entry name" value="TPR"/>
    <property type="match status" value="1"/>
</dbReference>
<name>A0A1T4PIY4_9PORP</name>
<dbReference type="InterPro" id="IPR052346">
    <property type="entry name" value="O-mannosyl-transferase_TMTC"/>
</dbReference>
<protein>
    <submittedName>
        <fullName evidence="4">Tfp pilus assembly protein PilF</fullName>
    </submittedName>
</protein>
<dbReference type="SMART" id="SM00028">
    <property type="entry name" value="TPR"/>
    <property type="match status" value="2"/>
</dbReference>
<dbReference type="AlphaFoldDB" id="A0A1T4PIY4"/>
<sequence>MSQQFLRTSSLCLATALMVASCTPKLKPLSEQNFTTQPRPLELMGEQIPTTISVSIPSKWMHKKAKVSFLPVLRYAGGETWGVTETIQGEKVLDNYRSVNYAQGSIIRMNTYFDYSDPRLMESDLYMTFNATINGKGVNLPEIKIGEGTLATQTLADLSGATPIIAPDAFQRIIKERFDADIHFLIQQANIRSQEWKKEDVQEWRELVENAQQAPNQRVSVEVQAYASPDGGVALNERLSAQRERNTTAALDKEWKKGVEISAHYTAQDWEGFRSFVERSSIQDKELILRVLSMYSDPEEREQEIRNISVVYDQLAKEILPLLRRSRLTANIETIGKSDEELSRLARTAPETLTVEELLYAVTLENNIATQEKLYLQASQLHPKDARAYNNIGSLYLQKGDMSKAVEWYERARAIQDLPETRLNLALVALEKGDLKSAEELIGTSIASSTKGSNEVLGLLYLKQGKYEQALATYADTKSNNAAVAQLLNRNYKQALETLESIERTNATTDYLKAIVSNRMGDKQATLNYLREALRRNPDFVTRLRIDKEFRNLSQEAAFQTLLL</sequence>
<dbReference type="PANTHER" id="PTHR44227">
    <property type="match status" value="1"/>
</dbReference>
<dbReference type="STRING" id="29524.SAMN02745171_01477"/>
<organism evidence="4 5">
    <name type="scientific">Porphyromonas circumdentaria</name>
    <dbReference type="NCBI Taxonomy" id="29524"/>
    <lineage>
        <taxon>Bacteria</taxon>
        <taxon>Pseudomonadati</taxon>
        <taxon>Bacteroidota</taxon>
        <taxon>Bacteroidia</taxon>
        <taxon>Bacteroidales</taxon>
        <taxon>Porphyromonadaceae</taxon>
        <taxon>Porphyromonas</taxon>
    </lineage>
</organism>
<evidence type="ECO:0000313" key="4">
    <source>
        <dbReference type="EMBL" id="SJZ91503.1"/>
    </source>
</evidence>
<gene>
    <name evidence="4" type="ORF">SAMN02745171_01477</name>
</gene>
<keyword evidence="1" id="KW-0677">Repeat</keyword>
<dbReference type="RefSeq" id="WP_078737375.1">
    <property type="nucleotide sequence ID" value="NZ_FUXE01000017.1"/>
</dbReference>
<evidence type="ECO:0000256" key="1">
    <source>
        <dbReference type="ARBA" id="ARBA00022737"/>
    </source>
</evidence>
<dbReference type="InterPro" id="IPR011990">
    <property type="entry name" value="TPR-like_helical_dom_sf"/>
</dbReference>
<dbReference type="PANTHER" id="PTHR44227:SF3">
    <property type="entry name" value="PROTEIN O-MANNOSYL-TRANSFERASE TMTC4"/>
    <property type="match status" value="1"/>
</dbReference>
<keyword evidence="5" id="KW-1185">Reference proteome</keyword>